<evidence type="ECO:0000313" key="1">
    <source>
        <dbReference type="EMBL" id="MPN21514.1"/>
    </source>
</evidence>
<dbReference type="EMBL" id="VSSQ01069517">
    <property type="protein sequence ID" value="MPN21514.1"/>
    <property type="molecule type" value="Genomic_DNA"/>
</dbReference>
<sequence>MADDFSEATVEDDAVPFGDFLVFAGVLVAPAVGGGDGDVRYLVTIGEAAHFGVAAQVADDDDFVDGCHAADTFTEC</sequence>
<comment type="caution">
    <text evidence="1">The sequence shown here is derived from an EMBL/GenBank/DDBJ whole genome shotgun (WGS) entry which is preliminary data.</text>
</comment>
<reference evidence="1" key="1">
    <citation type="submission" date="2019-08" db="EMBL/GenBank/DDBJ databases">
        <authorList>
            <person name="Kucharzyk K."/>
            <person name="Murdoch R.W."/>
            <person name="Higgins S."/>
            <person name="Loffler F."/>
        </authorList>
    </citation>
    <scope>NUCLEOTIDE SEQUENCE</scope>
</reference>
<proteinExistence type="predicted"/>
<organism evidence="1">
    <name type="scientific">bioreactor metagenome</name>
    <dbReference type="NCBI Taxonomy" id="1076179"/>
    <lineage>
        <taxon>unclassified sequences</taxon>
        <taxon>metagenomes</taxon>
        <taxon>ecological metagenomes</taxon>
    </lineage>
</organism>
<gene>
    <name evidence="1" type="ORF">SDC9_168894</name>
</gene>
<protein>
    <submittedName>
        <fullName evidence="1">Uncharacterized protein</fullName>
    </submittedName>
</protein>
<name>A0A645GBU5_9ZZZZ</name>
<accession>A0A645GBU5</accession>
<dbReference type="AlphaFoldDB" id="A0A645GBU5"/>